<dbReference type="SMART" id="SM00220">
    <property type="entry name" value="S_TKc"/>
    <property type="match status" value="1"/>
</dbReference>
<dbReference type="Pfam" id="PF00069">
    <property type="entry name" value="Pkinase"/>
    <property type="match status" value="1"/>
</dbReference>
<dbReference type="SMART" id="SM01326">
    <property type="entry name" value="PTEN_C2"/>
    <property type="match status" value="1"/>
</dbReference>
<organism evidence="6 7">
    <name type="scientific">Haemonchus contortus</name>
    <name type="common">Barber pole worm</name>
    <dbReference type="NCBI Taxonomy" id="6289"/>
    <lineage>
        <taxon>Eukaryota</taxon>
        <taxon>Metazoa</taxon>
        <taxon>Ecdysozoa</taxon>
        <taxon>Nematoda</taxon>
        <taxon>Chromadorea</taxon>
        <taxon>Rhabditida</taxon>
        <taxon>Rhabditina</taxon>
        <taxon>Rhabditomorpha</taxon>
        <taxon>Strongyloidea</taxon>
        <taxon>Trichostrongylidae</taxon>
        <taxon>Haemonchus</taxon>
    </lineage>
</organism>
<keyword evidence="2" id="KW-0547">Nucleotide-binding</keyword>
<dbReference type="Gene3D" id="1.10.510.10">
    <property type="entry name" value="Transferase(Phosphotransferase) domain 1"/>
    <property type="match status" value="1"/>
</dbReference>
<dbReference type="InterPro" id="IPR014020">
    <property type="entry name" value="Tensin_C2-dom"/>
</dbReference>
<evidence type="ECO:0000259" key="4">
    <source>
        <dbReference type="PROSITE" id="PS50011"/>
    </source>
</evidence>
<dbReference type="OrthoDB" id="1717591at2759"/>
<dbReference type="Gene3D" id="3.90.190.10">
    <property type="entry name" value="Protein tyrosine phosphatase superfamily"/>
    <property type="match status" value="1"/>
</dbReference>
<proteinExistence type="predicted"/>
<evidence type="ECO:0000256" key="2">
    <source>
        <dbReference type="ARBA" id="ARBA00022741"/>
    </source>
</evidence>
<accession>A0A7I4Z1V3</accession>
<reference evidence="7" key="1">
    <citation type="submission" date="2020-12" db="UniProtKB">
        <authorList>
            <consortium name="WormBaseParasite"/>
        </authorList>
    </citation>
    <scope>IDENTIFICATION</scope>
    <source>
        <strain evidence="7">MHco3</strain>
    </source>
</reference>
<dbReference type="OMA" id="HYKNTNL"/>
<feature type="domain" description="C2 tensin-type" evidence="5">
    <location>
        <begin position="567"/>
        <end position="698"/>
    </location>
</feature>
<dbReference type="Proteomes" id="UP000025227">
    <property type="component" value="Unplaced"/>
</dbReference>
<evidence type="ECO:0000256" key="3">
    <source>
        <dbReference type="SAM" id="MobiDB-lite"/>
    </source>
</evidence>
<dbReference type="GO" id="GO:0030136">
    <property type="term" value="C:clathrin-coated vesicle"/>
    <property type="evidence" value="ECO:0007669"/>
    <property type="project" value="UniProtKB-SubCell"/>
</dbReference>
<feature type="domain" description="Protein kinase" evidence="4">
    <location>
        <begin position="60"/>
        <end position="329"/>
    </location>
</feature>
<dbReference type="FunFam" id="1.10.287.110:FF:000002">
    <property type="entry name" value="putative tyrosine-protein phosphatase auxilin isoform X2"/>
    <property type="match status" value="1"/>
</dbReference>
<sequence length="1156" mass="126688">RGSGHLSASFSYVTRRRYLLTSQTMSGLFRGALTLIQGESSSSSLHSFIGTTVQIGSIRLRVDRVIAEGGFAIVFAAYDNANKWYALKRQITKDRQSMEAVISEIRIHKELTGHPAILKFIAAAQMKTSTGCAEFLLLTELCSGGSVADLMKNIRLIPEQVLKVFYAAAMAVSHMHTQVVPITHRDIKIENLLFDSSGHVKLCDFGSATVEVYAPDDTWNAAQRTWLEEEMQRHTTPMYRAPEILDTYQNFVVGPPQDIWALGCVLFYLCYHVHPFEDSAKLRILNVVYTVPNGFEEFADILPVIESCLQVDPLSRPTAKDLLEQIEALAVTVEVDLRKPVSGINTGLLKKLQTQRFIGGSSSNASMPHPSRVSIMPEDVTEHASAINRSSAVVQKVQAKLVPQEVTWVTSRMCVVPVTSATIEESDEDEWSSRVAASCQVFAVYNLSTRSLRVNCTVEPMASAMNSVYSIVPPSVEGIVEICSSVVSFLRSRPSAAVIFFGLEAHCVLLCAALLIYCKLINEAIEAFEFVANKRQTVLRISPSQIRTIDLLKNLVSLAPVVSLPKSRPMLLCSISLSTLPILAGIRSGLKPVIEVFVGTTMVWDSIGSQSELVVSDSLCAELPVNNVRLDGQVAIILSCCRSNPAHSPSKKALFCLVFHTSMANDLMKFTRTDVDINAGEESNVPCDFRIALELRPIPHEDIFNTPKHSDVRRSGSPELLVLDYDEQKRVMCWRSTSTNTSASVVAAQYERSEMFRLPSDVTPDFFQTLDWSQVQNHVEHAAPSPVPPSLPPHRCPPASSLPHPRGEGQAADPFTLLTTSSDNQPASLSMVTSSSWSIPRPLVGLRTQQQKDANAGYHQFDYGKETPILSAFTPPCAISNDSDLLDLGELPELSVVPGQAVMDPLSNSNKNNWTTPSATALVTASEAGPCSAHQTNGNLFDLSNISTSLSIHRNVSAPAFQQNSKDIDPFAEFLSQSASNPVSAQALTFNSESTTPMPSRPNYSRTAFDNLNSSTTVEKAKVTGDVFGDLLTSHGFTASRNASRTLGDMTKAKAIKDMDPVTLKVRDWAGGKERNIRALLGSLNDVLWEGAEKWQQPRIGDLLSAAQVRRSYYKACLVVHPDKQVGEPHEELARAIFTELNEAWNAFEKTGGESL</sequence>
<protein>
    <submittedName>
        <fullName evidence="7">Protein kinase domain-containing protein</fullName>
    </submittedName>
</protein>
<evidence type="ECO:0000256" key="1">
    <source>
        <dbReference type="ARBA" id="ARBA00004132"/>
    </source>
</evidence>
<feature type="compositionally biased region" description="Pro residues" evidence="3">
    <location>
        <begin position="785"/>
        <end position="796"/>
    </location>
</feature>
<feature type="region of interest" description="Disordered" evidence="3">
    <location>
        <begin position="780"/>
        <end position="816"/>
    </location>
</feature>
<dbReference type="GO" id="GO:0035612">
    <property type="term" value="F:AP-2 adaptor complex binding"/>
    <property type="evidence" value="ECO:0007669"/>
    <property type="project" value="TreeGrafter"/>
</dbReference>
<name>A0A7I4Z1V3_HAECO</name>
<keyword evidence="6" id="KW-1185">Reference proteome</keyword>
<dbReference type="GO" id="GO:0004674">
    <property type="term" value="F:protein serine/threonine kinase activity"/>
    <property type="evidence" value="ECO:0007669"/>
    <property type="project" value="TreeGrafter"/>
</dbReference>
<dbReference type="AlphaFoldDB" id="A0A7I4Z1V3"/>
<dbReference type="InterPro" id="IPR036869">
    <property type="entry name" value="J_dom_sf"/>
</dbReference>
<dbReference type="InterPro" id="IPR008271">
    <property type="entry name" value="Ser/Thr_kinase_AS"/>
</dbReference>
<dbReference type="GO" id="GO:0005524">
    <property type="term" value="F:ATP binding"/>
    <property type="evidence" value="ECO:0007669"/>
    <property type="project" value="InterPro"/>
</dbReference>
<dbReference type="GO" id="GO:2000369">
    <property type="term" value="P:regulation of clathrin-dependent endocytosis"/>
    <property type="evidence" value="ECO:0007669"/>
    <property type="project" value="TreeGrafter"/>
</dbReference>
<dbReference type="PROSITE" id="PS50011">
    <property type="entry name" value="PROTEIN_KINASE_DOM"/>
    <property type="match status" value="1"/>
</dbReference>
<dbReference type="GO" id="GO:0045747">
    <property type="term" value="P:positive regulation of Notch signaling pathway"/>
    <property type="evidence" value="ECO:0007669"/>
    <property type="project" value="TreeGrafter"/>
</dbReference>
<dbReference type="PROSITE" id="PS51182">
    <property type="entry name" value="C2_TENSIN"/>
    <property type="match status" value="1"/>
</dbReference>
<dbReference type="SUPFAM" id="SSF56112">
    <property type="entry name" value="Protein kinase-like (PK-like)"/>
    <property type="match status" value="1"/>
</dbReference>
<dbReference type="Gene3D" id="1.10.287.110">
    <property type="entry name" value="DnaJ domain"/>
    <property type="match status" value="1"/>
</dbReference>
<evidence type="ECO:0000259" key="5">
    <source>
        <dbReference type="PROSITE" id="PS51182"/>
    </source>
</evidence>
<dbReference type="WBParaSite" id="HCON_00170160-00001">
    <property type="protein sequence ID" value="HCON_00170160-00001"/>
    <property type="gene ID" value="HCON_00170160"/>
</dbReference>
<comment type="subcellular location">
    <subcellularLocation>
        <location evidence="1">Cytoplasmic vesicle</location>
        <location evidence="1">Clathrin-coated vesicle</location>
    </subcellularLocation>
</comment>
<dbReference type="InterPro" id="IPR029021">
    <property type="entry name" value="Prot-tyrosine_phosphatase-like"/>
</dbReference>
<dbReference type="PROSITE" id="PS00108">
    <property type="entry name" value="PROTEIN_KINASE_ST"/>
    <property type="match status" value="1"/>
</dbReference>
<evidence type="ECO:0000313" key="6">
    <source>
        <dbReference type="Proteomes" id="UP000025227"/>
    </source>
</evidence>
<dbReference type="InterPro" id="IPR011009">
    <property type="entry name" value="Kinase-like_dom_sf"/>
</dbReference>
<dbReference type="InterPro" id="IPR000719">
    <property type="entry name" value="Prot_kinase_dom"/>
</dbReference>
<dbReference type="Gene3D" id="2.60.40.1110">
    <property type="match status" value="1"/>
</dbReference>
<evidence type="ECO:0000313" key="7">
    <source>
        <dbReference type="WBParaSite" id="HCON_00170160-00001"/>
    </source>
</evidence>
<dbReference type="InterPro" id="IPR001623">
    <property type="entry name" value="DnaJ_domain"/>
</dbReference>
<dbReference type="Pfam" id="PF10409">
    <property type="entry name" value="PTEN_C2"/>
    <property type="match status" value="1"/>
</dbReference>
<dbReference type="CDD" id="cd06257">
    <property type="entry name" value="DnaJ"/>
    <property type="match status" value="1"/>
</dbReference>
<dbReference type="PANTHER" id="PTHR22967">
    <property type="entry name" value="SERINE/THREONINE PROTEIN KINASE"/>
    <property type="match status" value="1"/>
</dbReference>
<dbReference type="PANTHER" id="PTHR22967:SF105">
    <property type="entry name" value="CYCLIN-G-ASSOCIATED KINASE"/>
    <property type="match status" value="1"/>
</dbReference>
<dbReference type="SUPFAM" id="SSF46565">
    <property type="entry name" value="Chaperone J-domain"/>
    <property type="match status" value="1"/>
</dbReference>